<dbReference type="Gene3D" id="3.30.160.60">
    <property type="entry name" value="Classic Zinc Finger"/>
    <property type="match status" value="2"/>
</dbReference>
<dbReference type="SMART" id="SM00355">
    <property type="entry name" value="ZnF_C2H2"/>
    <property type="match status" value="8"/>
</dbReference>
<reference evidence="10" key="3">
    <citation type="submission" date="2025-09" db="UniProtKB">
        <authorList>
            <consortium name="Ensembl"/>
        </authorList>
    </citation>
    <scope>IDENTIFICATION</scope>
</reference>
<evidence type="ECO:0000256" key="2">
    <source>
        <dbReference type="ARBA" id="ARBA00022723"/>
    </source>
</evidence>
<dbReference type="EMBL" id="AFYH01042210">
    <property type="status" value="NOT_ANNOTATED_CDS"/>
    <property type="molecule type" value="Genomic_DNA"/>
</dbReference>
<protein>
    <submittedName>
        <fullName evidence="10">Zgc:112083</fullName>
    </submittedName>
</protein>
<dbReference type="GeneTree" id="ENSGT00870000136508"/>
<evidence type="ECO:0000256" key="3">
    <source>
        <dbReference type="ARBA" id="ARBA00022737"/>
    </source>
</evidence>
<dbReference type="EMBL" id="AFYH01042215">
    <property type="status" value="NOT_ANNOTATED_CDS"/>
    <property type="molecule type" value="Genomic_DNA"/>
</dbReference>
<dbReference type="PROSITE" id="PS00028">
    <property type="entry name" value="ZINC_FINGER_C2H2_1"/>
    <property type="match status" value="2"/>
</dbReference>
<keyword evidence="2" id="KW-0479">Metal-binding</keyword>
<comment type="subcellular location">
    <subcellularLocation>
        <location evidence="1">Nucleus</location>
    </subcellularLocation>
</comment>
<proteinExistence type="predicted"/>
<dbReference type="InterPro" id="IPR013087">
    <property type="entry name" value="Znf_C2H2_type"/>
</dbReference>
<dbReference type="EMBL" id="AFYH01042213">
    <property type="status" value="NOT_ANNOTATED_CDS"/>
    <property type="molecule type" value="Genomic_DNA"/>
</dbReference>
<feature type="domain" description="C2H2-type" evidence="9">
    <location>
        <begin position="155"/>
        <end position="185"/>
    </location>
</feature>
<evidence type="ECO:0000256" key="4">
    <source>
        <dbReference type="ARBA" id="ARBA00022771"/>
    </source>
</evidence>
<dbReference type="eggNOG" id="KOG3608">
    <property type="taxonomic scope" value="Eukaryota"/>
</dbReference>
<accession>H3B8N9</accession>
<evidence type="ECO:0000259" key="9">
    <source>
        <dbReference type="PROSITE" id="PS50157"/>
    </source>
</evidence>
<dbReference type="EMBL" id="AFYH01042211">
    <property type="status" value="NOT_ANNOTATED_CDS"/>
    <property type="molecule type" value="Genomic_DNA"/>
</dbReference>
<reference evidence="11" key="1">
    <citation type="submission" date="2011-08" db="EMBL/GenBank/DDBJ databases">
        <title>The draft genome of Latimeria chalumnae.</title>
        <authorList>
            <person name="Di Palma F."/>
            <person name="Alfoldi J."/>
            <person name="Johnson J."/>
            <person name="Berlin A."/>
            <person name="Gnerre S."/>
            <person name="Jaffe D."/>
            <person name="MacCallum I."/>
            <person name="Young S."/>
            <person name="Walker B.J."/>
            <person name="Lander E."/>
            <person name="Lindblad-Toh K."/>
        </authorList>
    </citation>
    <scope>NUCLEOTIDE SEQUENCE [LARGE SCALE GENOMIC DNA]</scope>
    <source>
        <strain evidence="11">Wild caught</strain>
    </source>
</reference>
<dbReference type="PANTHER" id="PTHR24391">
    <property type="entry name" value="HISTONE H4 TRANSCRIPTION FACTOR-RELATED"/>
    <property type="match status" value="1"/>
</dbReference>
<dbReference type="SUPFAM" id="SSF57667">
    <property type="entry name" value="beta-beta-alpha zinc fingers"/>
    <property type="match status" value="3"/>
</dbReference>
<dbReference type="Bgee" id="ENSLACG00000016085">
    <property type="expression patterns" value="Expressed in pectoral fin"/>
</dbReference>
<dbReference type="Ensembl" id="ENSLACT00000018392.1">
    <property type="protein sequence ID" value="ENSLACP00000018260.1"/>
    <property type="gene ID" value="ENSLACG00000016085.1"/>
</dbReference>
<dbReference type="InParanoid" id="H3B8N9"/>
<evidence type="ECO:0000313" key="11">
    <source>
        <dbReference type="Proteomes" id="UP000008672"/>
    </source>
</evidence>
<evidence type="ECO:0000256" key="5">
    <source>
        <dbReference type="ARBA" id="ARBA00022833"/>
    </source>
</evidence>
<dbReference type="PROSITE" id="PS50157">
    <property type="entry name" value="ZINC_FINGER_C2H2_2"/>
    <property type="match status" value="4"/>
</dbReference>
<keyword evidence="6" id="KW-0238">DNA-binding</keyword>
<dbReference type="OMA" id="HEAQLMG"/>
<keyword evidence="3" id="KW-0677">Repeat</keyword>
<dbReference type="PANTHER" id="PTHR24391:SF15">
    <property type="entry name" value="MBD2 (METHYL-CPG-BINDING PROTEIN)-INTERACTING ZINC FINGER PROTEIN"/>
    <property type="match status" value="1"/>
</dbReference>
<dbReference type="InterPro" id="IPR051574">
    <property type="entry name" value="ZnF_E-box_Homeobox"/>
</dbReference>
<dbReference type="AlphaFoldDB" id="H3B8N9"/>
<dbReference type="EMBL" id="AFYH01042212">
    <property type="status" value="NOT_ANNOTATED_CDS"/>
    <property type="molecule type" value="Genomic_DNA"/>
</dbReference>
<sequence>MASKNQSKIQQDELMLSCEWATCNFLGKNVEELFAHSAQHLEEYLSDRDTLLLEEFRCLWRSCEFLAIEAPNELVVHVNFHVYHTKLKYFGTQLQRKQPDLPPCSHDGLTRNFIPENSKALVCQWEQCDNWFHNPEWYYHHVEMHARCIEKDTGYICCGHSSCAAIFKNKCKLLEHLRSHTQKRVIACPTCGRMFSNNTKFLDHFRRQLPEESFLCSRCSGEGASACAVCVYMCNHVCMFQTPHTDGVLFCRERAPQTLSSYSQALFSLLSTPLRCVCVCMYVCVFKNSYDLNKHVETHNDETAYRCSAKGCGFTSRTLQTFKHHYKRVHEGDGATWYKCHICERVFSWGYSLTNHLRKKHELKWPSGHSRFRY</sequence>
<dbReference type="GO" id="GO:0045892">
    <property type="term" value="P:negative regulation of DNA-templated transcription"/>
    <property type="evidence" value="ECO:0007669"/>
    <property type="project" value="UniProtKB-ARBA"/>
</dbReference>
<feature type="domain" description="C2H2-type" evidence="9">
    <location>
        <begin position="186"/>
        <end position="213"/>
    </location>
</feature>
<keyword evidence="5" id="KW-0862">Zinc</keyword>
<reference evidence="10" key="2">
    <citation type="submission" date="2025-08" db="UniProtKB">
        <authorList>
            <consortium name="Ensembl"/>
        </authorList>
    </citation>
    <scope>IDENTIFICATION</scope>
</reference>
<keyword evidence="11" id="KW-1185">Reference proteome</keyword>
<dbReference type="GO" id="GO:0000981">
    <property type="term" value="F:DNA-binding transcription factor activity, RNA polymerase II-specific"/>
    <property type="evidence" value="ECO:0007669"/>
    <property type="project" value="TreeGrafter"/>
</dbReference>
<evidence type="ECO:0000256" key="8">
    <source>
        <dbReference type="PROSITE-ProRule" id="PRU00042"/>
    </source>
</evidence>
<feature type="domain" description="C2H2-type" evidence="9">
    <location>
        <begin position="305"/>
        <end position="335"/>
    </location>
</feature>
<evidence type="ECO:0000313" key="10">
    <source>
        <dbReference type="Ensembl" id="ENSLACP00000018260.1"/>
    </source>
</evidence>
<dbReference type="GO" id="GO:0000978">
    <property type="term" value="F:RNA polymerase II cis-regulatory region sequence-specific DNA binding"/>
    <property type="evidence" value="ECO:0007669"/>
    <property type="project" value="TreeGrafter"/>
</dbReference>
<keyword evidence="7" id="KW-0539">Nucleus</keyword>
<evidence type="ECO:0000256" key="6">
    <source>
        <dbReference type="ARBA" id="ARBA00023125"/>
    </source>
</evidence>
<dbReference type="EMBL" id="AFYH01042214">
    <property type="status" value="NOT_ANNOTATED_CDS"/>
    <property type="molecule type" value="Genomic_DNA"/>
</dbReference>
<dbReference type="GO" id="GO:0008270">
    <property type="term" value="F:zinc ion binding"/>
    <property type="evidence" value="ECO:0007669"/>
    <property type="project" value="UniProtKB-KW"/>
</dbReference>
<feature type="domain" description="C2H2-type" evidence="9">
    <location>
        <begin position="338"/>
        <end position="366"/>
    </location>
</feature>
<dbReference type="GO" id="GO:0005634">
    <property type="term" value="C:nucleus"/>
    <property type="evidence" value="ECO:0007669"/>
    <property type="project" value="UniProtKB-SubCell"/>
</dbReference>
<dbReference type="Proteomes" id="UP000008672">
    <property type="component" value="Unassembled WGS sequence"/>
</dbReference>
<dbReference type="HOGENOM" id="CLU_026599_0_0_1"/>
<keyword evidence="4 8" id="KW-0863">Zinc-finger</keyword>
<organism evidence="10 11">
    <name type="scientific">Latimeria chalumnae</name>
    <name type="common">Coelacanth</name>
    <dbReference type="NCBI Taxonomy" id="7897"/>
    <lineage>
        <taxon>Eukaryota</taxon>
        <taxon>Metazoa</taxon>
        <taxon>Chordata</taxon>
        <taxon>Craniata</taxon>
        <taxon>Vertebrata</taxon>
        <taxon>Euteleostomi</taxon>
        <taxon>Coelacanthiformes</taxon>
        <taxon>Coelacanthidae</taxon>
        <taxon>Latimeria</taxon>
    </lineage>
</organism>
<dbReference type="InterPro" id="IPR036236">
    <property type="entry name" value="Znf_C2H2_sf"/>
</dbReference>
<evidence type="ECO:0000256" key="7">
    <source>
        <dbReference type="ARBA" id="ARBA00023242"/>
    </source>
</evidence>
<name>H3B8N9_LATCH</name>
<dbReference type="STRING" id="7897.ENSLACP00000018260"/>
<dbReference type="EMBL" id="AFYH01042209">
    <property type="status" value="NOT_ANNOTATED_CDS"/>
    <property type="molecule type" value="Genomic_DNA"/>
</dbReference>
<evidence type="ECO:0000256" key="1">
    <source>
        <dbReference type="ARBA" id="ARBA00004123"/>
    </source>
</evidence>